<evidence type="ECO:0000256" key="4">
    <source>
        <dbReference type="ARBA" id="ARBA00022989"/>
    </source>
</evidence>
<dbReference type="AlphaFoldDB" id="A0AAF0K495"/>
<feature type="transmembrane region" description="Helical" evidence="6">
    <location>
        <begin position="141"/>
        <end position="164"/>
    </location>
</feature>
<evidence type="ECO:0000256" key="6">
    <source>
        <dbReference type="SAM" id="Phobius"/>
    </source>
</evidence>
<evidence type="ECO:0000256" key="3">
    <source>
        <dbReference type="ARBA" id="ARBA00022692"/>
    </source>
</evidence>
<evidence type="ECO:0000259" key="7">
    <source>
        <dbReference type="PROSITE" id="PS50850"/>
    </source>
</evidence>
<accession>A0AAF0K495</accession>
<dbReference type="GO" id="GO:0022857">
    <property type="term" value="F:transmembrane transporter activity"/>
    <property type="evidence" value="ECO:0007669"/>
    <property type="project" value="InterPro"/>
</dbReference>
<dbReference type="InterPro" id="IPR036259">
    <property type="entry name" value="MFS_trans_sf"/>
</dbReference>
<dbReference type="PANTHER" id="PTHR43791">
    <property type="entry name" value="PERMEASE-RELATED"/>
    <property type="match status" value="1"/>
</dbReference>
<keyword evidence="5 6" id="KW-0472">Membrane</keyword>
<reference evidence="8" key="1">
    <citation type="submission" date="2023-04" db="EMBL/GenBank/DDBJ databases">
        <title>Novel strain of Lactilactobacillus sakei and use thereof.</title>
        <authorList>
            <person name="Kim S.Y."/>
        </authorList>
    </citation>
    <scope>NUCLEOTIDE SEQUENCE</scope>
    <source>
        <strain evidence="8">HUP1</strain>
    </source>
</reference>
<name>A0AAF0K495_LATSK</name>
<feature type="transmembrane region" description="Helical" evidence="6">
    <location>
        <begin position="82"/>
        <end position="106"/>
    </location>
</feature>
<dbReference type="PROSITE" id="PS50850">
    <property type="entry name" value="MFS"/>
    <property type="match status" value="1"/>
</dbReference>
<feature type="transmembrane region" description="Helical" evidence="6">
    <location>
        <begin position="176"/>
        <end position="198"/>
    </location>
</feature>
<feature type="transmembrane region" description="Helical" evidence="6">
    <location>
        <begin position="338"/>
        <end position="358"/>
    </location>
</feature>
<evidence type="ECO:0000313" key="8">
    <source>
        <dbReference type="EMBL" id="WGI19384.1"/>
    </source>
</evidence>
<gene>
    <name evidence="8" type="ORF">QBD03_01160</name>
</gene>
<dbReference type="SUPFAM" id="SSF103473">
    <property type="entry name" value="MFS general substrate transporter"/>
    <property type="match status" value="1"/>
</dbReference>
<feature type="transmembrane region" description="Helical" evidence="6">
    <location>
        <begin position="112"/>
        <end position="134"/>
    </location>
</feature>
<feature type="transmembrane region" description="Helical" evidence="6">
    <location>
        <begin position="402"/>
        <end position="421"/>
    </location>
</feature>
<dbReference type="EMBL" id="CP122959">
    <property type="protein sequence ID" value="WGI19384.1"/>
    <property type="molecule type" value="Genomic_DNA"/>
</dbReference>
<dbReference type="FunFam" id="1.20.1250.20:FF:000018">
    <property type="entry name" value="MFS transporter permease"/>
    <property type="match status" value="1"/>
</dbReference>
<dbReference type="CDD" id="cd17319">
    <property type="entry name" value="MFS_ExuT_GudP_like"/>
    <property type="match status" value="1"/>
</dbReference>
<comment type="subcellular location">
    <subcellularLocation>
        <location evidence="1">Cell membrane</location>
        <topology evidence="1">Multi-pass membrane protein</topology>
    </subcellularLocation>
</comment>
<dbReference type="Gene3D" id="1.20.1250.20">
    <property type="entry name" value="MFS general substrate transporter like domains"/>
    <property type="match status" value="2"/>
</dbReference>
<dbReference type="GO" id="GO:0005886">
    <property type="term" value="C:plasma membrane"/>
    <property type="evidence" value="ECO:0007669"/>
    <property type="project" value="UniProtKB-SubCell"/>
</dbReference>
<feature type="transmembrane region" description="Helical" evidence="6">
    <location>
        <begin position="246"/>
        <end position="267"/>
    </location>
</feature>
<dbReference type="PANTHER" id="PTHR43791:SF100">
    <property type="entry name" value="SUGAR TRANSPORTER"/>
    <property type="match status" value="1"/>
</dbReference>
<protein>
    <submittedName>
        <fullName evidence="8">MFS transporter</fullName>
    </submittedName>
</protein>
<dbReference type="RefSeq" id="WP_280103017.1">
    <property type="nucleotide sequence ID" value="NZ_CP122959.1"/>
</dbReference>
<organism evidence="8 9">
    <name type="scientific">Latilactobacillus sakei</name>
    <name type="common">Lactobacillus sakei</name>
    <dbReference type="NCBI Taxonomy" id="1599"/>
    <lineage>
        <taxon>Bacteria</taxon>
        <taxon>Bacillati</taxon>
        <taxon>Bacillota</taxon>
        <taxon>Bacilli</taxon>
        <taxon>Lactobacillales</taxon>
        <taxon>Lactobacillaceae</taxon>
        <taxon>Latilactobacillus</taxon>
    </lineage>
</organism>
<evidence type="ECO:0000256" key="5">
    <source>
        <dbReference type="ARBA" id="ARBA00023136"/>
    </source>
</evidence>
<proteinExistence type="predicted"/>
<feature type="transmembrane region" description="Helical" evidence="6">
    <location>
        <begin position="370"/>
        <end position="390"/>
    </location>
</feature>
<evidence type="ECO:0000256" key="2">
    <source>
        <dbReference type="ARBA" id="ARBA00022448"/>
    </source>
</evidence>
<dbReference type="InterPro" id="IPR011701">
    <property type="entry name" value="MFS"/>
</dbReference>
<dbReference type="Pfam" id="PF07690">
    <property type="entry name" value="MFS_1"/>
    <property type="match status" value="1"/>
</dbReference>
<keyword evidence="3 6" id="KW-0812">Transmembrane</keyword>
<keyword evidence="4 6" id="KW-1133">Transmembrane helix</keyword>
<dbReference type="InterPro" id="IPR020846">
    <property type="entry name" value="MFS_dom"/>
</dbReference>
<feature type="domain" description="Major facilitator superfamily (MFS) profile" evidence="7">
    <location>
        <begin position="16"/>
        <end position="427"/>
    </location>
</feature>
<feature type="transmembrane region" description="Helical" evidence="6">
    <location>
        <begin position="312"/>
        <end position="332"/>
    </location>
</feature>
<evidence type="ECO:0000256" key="1">
    <source>
        <dbReference type="ARBA" id="ARBA00004651"/>
    </source>
</evidence>
<dbReference type="Proteomes" id="UP001179858">
    <property type="component" value="Chromosome"/>
</dbReference>
<feature type="transmembrane region" description="Helical" evidence="6">
    <location>
        <begin position="279"/>
        <end position="300"/>
    </location>
</feature>
<feature type="transmembrane region" description="Helical" evidence="6">
    <location>
        <begin position="53"/>
        <end position="75"/>
    </location>
</feature>
<sequence>MLDISISTKHKVKRRLLPFLFIVYFIAFLDRSSITYASVGGMDSALGLNATTYGLIAGIFFIGYFMFGVPGNMILEKIGARVWIGSILLFWGSVTVATGFVNSAVALSILRFLLGTAEAALFPGMTLIVTYWFLSKERAAAIALFMIAPPLANSFGAPVSTSIIVKVHQLLGLDGWRWLFILVGIPAIIMGFITFWYLDDDPSKAKWLSKDEKKWLVETLDEDNQKFSKHGSVSAPFKEAFTNQKVWRMTFINFFYVMGLYGITFWLPQMIKSVSTELSTIQVGWITAIPYLLGACALVINAKSSDKTGERIWHTAGGAFLAGVAFVGAAFIGNPLAAIVFLTIASIGIYAWSGPYWAITTAFDPRLAAIGLGIVNAVGNLGGFISPYFVGWLSDLTNSNSMGMVFLAISLILAGCLVLTLKKDKEY</sequence>
<keyword evidence="2" id="KW-0813">Transport</keyword>
<evidence type="ECO:0000313" key="9">
    <source>
        <dbReference type="Proteomes" id="UP001179858"/>
    </source>
</evidence>